<comment type="caution">
    <text evidence="2">The sequence shown here is derived from an EMBL/GenBank/DDBJ whole genome shotgun (WGS) entry which is preliminary data.</text>
</comment>
<evidence type="ECO:0000313" key="2">
    <source>
        <dbReference type="EMBL" id="MBT9288997.1"/>
    </source>
</evidence>
<dbReference type="AlphaFoldDB" id="A0A947D6G6"/>
<gene>
    <name evidence="2" type="ORF">KL771_06025</name>
</gene>
<reference evidence="2 3" key="1">
    <citation type="submission" date="2021-06" db="EMBL/GenBank/DDBJ databases">
        <authorList>
            <person name="Grouzdev D.S."/>
            <person name="Koziaeva V."/>
        </authorList>
    </citation>
    <scope>NUCLEOTIDE SEQUENCE [LARGE SCALE GENOMIC DNA]</scope>
    <source>
        <strain evidence="2 3">22</strain>
    </source>
</reference>
<feature type="chain" id="PRO_5036808236" description="Secreted protein" evidence="1">
    <location>
        <begin position="31"/>
        <end position="129"/>
    </location>
</feature>
<organism evidence="2 3">
    <name type="scientific">Prosthecodimorpha staleyi</name>
    <dbReference type="NCBI Taxonomy" id="2840188"/>
    <lineage>
        <taxon>Bacteria</taxon>
        <taxon>Pseudomonadati</taxon>
        <taxon>Pseudomonadota</taxon>
        <taxon>Alphaproteobacteria</taxon>
        <taxon>Hyphomicrobiales</taxon>
        <taxon>Ancalomicrobiaceae</taxon>
        <taxon>Prosthecodimorpha</taxon>
    </lineage>
</organism>
<name>A0A947D6G6_9HYPH</name>
<evidence type="ECO:0000256" key="1">
    <source>
        <dbReference type="SAM" id="SignalP"/>
    </source>
</evidence>
<dbReference type="RefSeq" id="WP_261967653.1">
    <property type="nucleotide sequence ID" value="NZ_JAHHZF010000003.1"/>
</dbReference>
<proteinExistence type="predicted"/>
<sequence>MGSPCIQSRRLLAGVLTLAGTMLAAGPAAAEYVFASPSVSNQNRVYWLDRYTGTVGACQYQAGGGAAGSMACFPPGEGARAMPSGDYDLKGSNWETEWGVFRLNRTTGEISLCFVKEAEVVCTPQAIAR</sequence>
<dbReference type="EMBL" id="JAHHZF010000003">
    <property type="protein sequence ID" value="MBT9288997.1"/>
    <property type="molecule type" value="Genomic_DNA"/>
</dbReference>
<protein>
    <recommendedName>
        <fullName evidence="4">Secreted protein</fullName>
    </recommendedName>
</protein>
<feature type="signal peptide" evidence="1">
    <location>
        <begin position="1"/>
        <end position="30"/>
    </location>
</feature>
<evidence type="ECO:0008006" key="4">
    <source>
        <dbReference type="Google" id="ProtNLM"/>
    </source>
</evidence>
<dbReference type="Proteomes" id="UP000766595">
    <property type="component" value="Unassembled WGS sequence"/>
</dbReference>
<evidence type="ECO:0000313" key="3">
    <source>
        <dbReference type="Proteomes" id="UP000766595"/>
    </source>
</evidence>
<keyword evidence="3" id="KW-1185">Reference proteome</keyword>
<accession>A0A947D6G6</accession>
<keyword evidence="1" id="KW-0732">Signal</keyword>